<proteinExistence type="predicted"/>
<evidence type="ECO:0000313" key="4">
    <source>
        <dbReference type="Proteomes" id="UP000001064"/>
    </source>
</evidence>
<feature type="transmembrane region" description="Helical" evidence="1">
    <location>
        <begin position="483"/>
        <end position="506"/>
    </location>
</feature>
<protein>
    <recommendedName>
        <fullName evidence="5">Transmembrane protein</fullName>
    </recommendedName>
</protein>
<evidence type="ECO:0000313" key="3">
    <source>
        <dbReference type="EMBL" id="EGC38350.1"/>
    </source>
</evidence>
<dbReference type="Proteomes" id="UP000001064">
    <property type="component" value="Unassembled WGS sequence"/>
</dbReference>
<feature type="chain" id="PRO_5003262320" description="Transmembrane protein" evidence="2">
    <location>
        <begin position="21"/>
        <end position="534"/>
    </location>
</feature>
<dbReference type="RefSeq" id="XP_003285107.1">
    <property type="nucleotide sequence ID" value="XM_003285059.1"/>
</dbReference>
<keyword evidence="4" id="KW-1185">Reference proteome</keyword>
<evidence type="ECO:0000256" key="1">
    <source>
        <dbReference type="SAM" id="Phobius"/>
    </source>
</evidence>
<keyword evidence="1" id="KW-0812">Transmembrane</keyword>
<accession>F0ZCH9</accession>
<evidence type="ECO:0008006" key="5">
    <source>
        <dbReference type="Google" id="ProtNLM"/>
    </source>
</evidence>
<keyword evidence="1" id="KW-1133">Transmembrane helix</keyword>
<dbReference type="OMA" id="CRFININ"/>
<keyword evidence="2" id="KW-0732">Signal</keyword>
<dbReference type="VEuPathDB" id="AmoebaDB:DICPUDRAFT_76068"/>
<keyword evidence="1" id="KW-0472">Membrane</keyword>
<sequence>MIKIIFLFIVLILFSKLCSSIEIVLVVDLTSKVKYSGFNCGGSIEIVNGIQSNQSFPPCTSITDAGQRSYGFNQDLKYNDSSLLILLKNYDGSVIKTKDNLIIKLKSYCYFEIKVIDNPNITITMEQTNKGEKIFLDYSLEYNLVCTDYKPRVVLKNMKLIGWNYAIIILNNTDSYVIKKASFEFSSIIVEESVFFITSRNTNYQGKTNIIIKDSIFKNLYTNLMGFIWSQNNIYLYNSTFNNYVSQIPLIQALNSILYIENCRFININIPSLSPMILSYSYQTTMSYIYIEGCALYSIIYIECIGDQTNYISNVIISNSQFLNSNLKPFIIFNRPQNGVFIISNNINSLPLILNNITFLPNNIVVPQNKFFLNSNSLKLLNISNSIISNKVQNLIYGNRTQINFLNGNYIDIKNLVNGSNNIINYFYRIHSAVPKELNSIQSCSECDENYYIQEEKIETNVTETPTISNSFSKEKISNSFKMLYLIPIIICPILLIFFIGFFVNYKLKKEKKNRSSTIYNNGEATIELDAVPS</sequence>
<dbReference type="AlphaFoldDB" id="F0ZCH9"/>
<evidence type="ECO:0000256" key="2">
    <source>
        <dbReference type="SAM" id="SignalP"/>
    </source>
</evidence>
<organism evidence="3 4">
    <name type="scientific">Dictyostelium purpureum</name>
    <name type="common">Slime mold</name>
    <dbReference type="NCBI Taxonomy" id="5786"/>
    <lineage>
        <taxon>Eukaryota</taxon>
        <taxon>Amoebozoa</taxon>
        <taxon>Evosea</taxon>
        <taxon>Eumycetozoa</taxon>
        <taxon>Dictyostelia</taxon>
        <taxon>Dictyosteliales</taxon>
        <taxon>Dictyosteliaceae</taxon>
        <taxon>Dictyostelium</taxon>
    </lineage>
</organism>
<name>F0ZCH9_DICPU</name>
<reference evidence="4" key="1">
    <citation type="journal article" date="2011" name="Genome Biol.">
        <title>Comparative genomics of the social amoebae Dictyostelium discoideum and Dictyostelium purpureum.</title>
        <authorList>
            <consortium name="US DOE Joint Genome Institute (JGI-PGF)"/>
            <person name="Sucgang R."/>
            <person name="Kuo A."/>
            <person name="Tian X."/>
            <person name="Salerno W."/>
            <person name="Parikh A."/>
            <person name="Feasley C.L."/>
            <person name="Dalin E."/>
            <person name="Tu H."/>
            <person name="Huang E."/>
            <person name="Barry K."/>
            <person name="Lindquist E."/>
            <person name="Shapiro H."/>
            <person name="Bruce D."/>
            <person name="Schmutz J."/>
            <person name="Salamov A."/>
            <person name="Fey P."/>
            <person name="Gaudet P."/>
            <person name="Anjard C."/>
            <person name="Babu M.M."/>
            <person name="Basu S."/>
            <person name="Bushmanova Y."/>
            <person name="van der Wel H."/>
            <person name="Katoh-Kurasawa M."/>
            <person name="Dinh C."/>
            <person name="Coutinho P.M."/>
            <person name="Saito T."/>
            <person name="Elias M."/>
            <person name="Schaap P."/>
            <person name="Kay R.R."/>
            <person name="Henrissat B."/>
            <person name="Eichinger L."/>
            <person name="Rivero F."/>
            <person name="Putnam N.H."/>
            <person name="West C.M."/>
            <person name="Loomis W.F."/>
            <person name="Chisholm R.L."/>
            <person name="Shaulsky G."/>
            <person name="Strassmann J.E."/>
            <person name="Queller D.C."/>
            <person name="Kuspa A."/>
            <person name="Grigoriev I.V."/>
        </authorList>
    </citation>
    <scope>NUCLEOTIDE SEQUENCE [LARGE SCALE GENOMIC DNA]</scope>
    <source>
        <strain evidence="4">QSDP1</strain>
    </source>
</reference>
<dbReference type="GeneID" id="10502247"/>
<dbReference type="PANTHER" id="PTHR31318">
    <property type="entry name" value="EXPRESSED PROTEIN-RELATED"/>
    <property type="match status" value="1"/>
</dbReference>
<gene>
    <name evidence="3" type="ORF">DICPUDRAFT_76068</name>
</gene>
<dbReference type="eggNOG" id="ENOG502RI7P">
    <property type="taxonomic scope" value="Eukaryota"/>
</dbReference>
<feature type="signal peptide" evidence="2">
    <location>
        <begin position="1"/>
        <end position="20"/>
    </location>
</feature>
<dbReference type="InParanoid" id="F0ZCH9"/>
<dbReference type="PANTHER" id="PTHR31318:SF2">
    <property type="entry name" value="PECTIN LYASE-LIKE FAMILY PROTEIN-RELATED"/>
    <property type="match status" value="1"/>
</dbReference>
<dbReference type="KEGG" id="dpp:DICPUDRAFT_76068"/>
<dbReference type="EMBL" id="GL870978">
    <property type="protein sequence ID" value="EGC38350.1"/>
    <property type="molecule type" value="Genomic_DNA"/>
</dbReference>